<sequence length="171" mass="17788">MNFLVPTSTIFSSRLACTPCPGVAANSSTSVNAAPAFCPYLTIACASGCSELFSTLAAACTTVLSLKPCMAITFVTSGCPLVIVPVLSNTIVVSFWAFSRCSAPLIKMPLSAPLPVPTMMEVGVASPKAQGQAITMTDVKLIKARVKLPWSKTKYHAQKVITAIATTAGTK</sequence>
<gene>
    <name evidence="1" type="ORF">SDC9_70768</name>
</gene>
<protein>
    <submittedName>
        <fullName evidence="1">Uncharacterized protein</fullName>
    </submittedName>
</protein>
<evidence type="ECO:0000313" key="1">
    <source>
        <dbReference type="EMBL" id="MPM24287.1"/>
    </source>
</evidence>
<comment type="caution">
    <text evidence="1">The sequence shown here is derived from an EMBL/GenBank/DDBJ whole genome shotgun (WGS) entry which is preliminary data.</text>
</comment>
<name>A0A644Y7Y8_9ZZZZ</name>
<dbReference type="EMBL" id="VSSQ01004229">
    <property type="protein sequence ID" value="MPM24287.1"/>
    <property type="molecule type" value="Genomic_DNA"/>
</dbReference>
<organism evidence="1">
    <name type="scientific">bioreactor metagenome</name>
    <dbReference type="NCBI Taxonomy" id="1076179"/>
    <lineage>
        <taxon>unclassified sequences</taxon>
        <taxon>metagenomes</taxon>
        <taxon>ecological metagenomes</taxon>
    </lineage>
</organism>
<proteinExistence type="predicted"/>
<reference evidence="1" key="1">
    <citation type="submission" date="2019-08" db="EMBL/GenBank/DDBJ databases">
        <authorList>
            <person name="Kucharzyk K."/>
            <person name="Murdoch R.W."/>
            <person name="Higgins S."/>
            <person name="Loffler F."/>
        </authorList>
    </citation>
    <scope>NUCLEOTIDE SEQUENCE</scope>
</reference>
<dbReference type="AlphaFoldDB" id="A0A644Y7Y8"/>
<accession>A0A644Y7Y8</accession>